<reference evidence="1 2" key="1">
    <citation type="submission" date="2018-06" db="EMBL/GenBank/DDBJ databases">
        <authorList>
            <consortium name="Pathogen Informatics"/>
            <person name="Doyle S."/>
        </authorList>
    </citation>
    <scope>NUCLEOTIDE SEQUENCE [LARGE SCALE GENOMIC DNA]</scope>
    <source>
        <strain evidence="1 2">NCTC13337</strain>
    </source>
</reference>
<name>A0A380MWX8_9GAMM</name>
<protein>
    <submittedName>
        <fullName evidence="1">Uncharacterized protein</fullName>
    </submittedName>
</protein>
<evidence type="ECO:0000313" key="2">
    <source>
        <dbReference type="Proteomes" id="UP000254601"/>
    </source>
</evidence>
<dbReference type="AlphaFoldDB" id="A0A380MWX8"/>
<keyword evidence="2" id="KW-1185">Reference proteome</keyword>
<proteinExistence type="predicted"/>
<sequence>MKKQDNIFLIDYRELSRLLKSTQAIQTSLTSS</sequence>
<dbReference type="Proteomes" id="UP000254601">
    <property type="component" value="Unassembled WGS sequence"/>
</dbReference>
<dbReference type="EMBL" id="UHIC01000001">
    <property type="protein sequence ID" value="SUO96782.1"/>
    <property type="molecule type" value="Genomic_DNA"/>
</dbReference>
<accession>A0A380MWX8</accession>
<organism evidence="1 2">
    <name type="scientific">Suttonella ornithocola</name>
    <dbReference type="NCBI Taxonomy" id="279832"/>
    <lineage>
        <taxon>Bacteria</taxon>
        <taxon>Pseudomonadati</taxon>
        <taxon>Pseudomonadota</taxon>
        <taxon>Gammaproteobacteria</taxon>
        <taxon>Cardiobacteriales</taxon>
        <taxon>Cardiobacteriaceae</taxon>
        <taxon>Suttonella</taxon>
    </lineage>
</organism>
<evidence type="ECO:0000313" key="1">
    <source>
        <dbReference type="EMBL" id="SUO96782.1"/>
    </source>
</evidence>
<gene>
    <name evidence="1" type="ORF">NCTC13337_02016</name>
</gene>